<gene>
    <name evidence="2" type="ORF">SAMN04489858_104273</name>
</gene>
<dbReference type="RefSeq" id="WP_175479851.1">
    <property type="nucleotide sequence ID" value="NZ_FOHO01000004.1"/>
</dbReference>
<dbReference type="EMBL" id="FOHO01000004">
    <property type="protein sequence ID" value="SET35148.1"/>
    <property type="molecule type" value="Genomic_DNA"/>
</dbReference>
<keyword evidence="3" id="KW-1185">Reference proteome</keyword>
<accession>A0A1I0DSG3</accession>
<feature type="domain" description="YcaO" evidence="1">
    <location>
        <begin position="1"/>
        <end position="286"/>
    </location>
</feature>
<dbReference type="Pfam" id="PF02624">
    <property type="entry name" value="YcaO"/>
    <property type="match status" value="1"/>
</dbReference>
<dbReference type="InterPro" id="IPR003776">
    <property type="entry name" value="YcaO-like_dom"/>
</dbReference>
<proteinExistence type="predicted"/>
<evidence type="ECO:0000313" key="2">
    <source>
        <dbReference type="EMBL" id="SET35148.1"/>
    </source>
</evidence>
<evidence type="ECO:0000259" key="1">
    <source>
        <dbReference type="PROSITE" id="PS51664"/>
    </source>
</evidence>
<reference evidence="2 3" key="1">
    <citation type="submission" date="2016-10" db="EMBL/GenBank/DDBJ databases">
        <authorList>
            <person name="de Groot N.N."/>
        </authorList>
    </citation>
    <scope>NUCLEOTIDE SEQUENCE [LARGE SCALE GENOMIC DNA]</scope>
    <source>
        <strain evidence="2 3">DSM 17862</strain>
    </source>
</reference>
<name>A0A1I0DSG3_9RHOB</name>
<dbReference type="Proteomes" id="UP000199180">
    <property type="component" value="Unassembled WGS sequence"/>
</dbReference>
<dbReference type="AlphaFoldDB" id="A0A1I0DSG3"/>
<dbReference type="PROSITE" id="PS51664">
    <property type="entry name" value="YCAO"/>
    <property type="match status" value="1"/>
</dbReference>
<dbReference type="STRING" id="364199.SAMN04489858_104273"/>
<protein>
    <submittedName>
        <fullName evidence="2">YcaO-like family protein</fullName>
    </submittedName>
</protein>
<sequence length="286" mass="31203">MEPNALISTWRRYDWRESFFAPQMSILQALTDGNRTASGVGRCRADAFHRCLGETAEIHALQSGEVAFNPLRDGIAAHVDQNIARRAALMEAYERFAIMSWWDGHGAAAAPVQGAWLQRQGLEQQLADGRAGAALKRRTRFWCIDAGADHPVVTICRSTSPEGQEPILGFGCDPSPTASAGKALREMLLMEMNLMELLAARGSGQTALMGAVQRQIAAYARYSPALLPDAPEVEPVARTAVKAEKMFGAPVHLDDITPPDGPIRVWLCRPQIVPPCVTPERGSPFF</sequence>
<evidence type="ECO:0000313" key="3">
    <source>
        <dbReference type="Proteomes" id="UP000199180"/>
    </source>
</evidence>
<organism evidence="2 3">
    <name type="scientific">Paracoccus homiensis</name>
    <dbReference type="NCBI Taxonomy" id="364199"/>
    <lineage>
        <taxon>Bacteria</taxon>
        <taxon>Pseudomonadati</taxon>
        <taxon>Pseudomonadota</taxon>
        <taxon>Alphaproteobacteria</taxon>
        <taxon>Rhodobacterales</taxon>
        <taxon>Paracoccaceae</taxon>
        <taxon>Paracoccus</taxon>
    </lineage>
</organism>